<dbReference type="Pfam" id="PF03150">
    <property type="entry name" value="CCP_MauG"/>
    <property type="match status" value="1"/>
</dbReference>
<dbReference type="InterPro" id="IPR036909">
    <property type="entry name" value="Cyt_c-like_dom_sf"/>
</dbReference>
<accession>A0AAU7P006</accession>
<dbReference type="AlphaFoldDB" id="A0AAU7P006"/>
<dbReference type="EC" id="1.11.1.5" evidence="2"/>
<feature type="domain" description="Di-haem cytochrome c peroxidase" evidence="1">
    <location>
        <begin position="10"/>
        <end position="39"/>
    </location>
</feature>
<evidence type="ECO:0000313" key="2">
    <source>
        <dbReference type="EMBL" id="XBS22535.1"/>
    </source>
</evidence>
<name>A0AAU7P006_9GAMM</name>
<keyword evidence="2" id="KW-0575">Peroxidase</keyword>
<dbReference type="InterPro" id="IPR004852">
    <property type="entry name" value="Di-haem_cyt_c_peroxidsae"/>
</dbReference>
<sequence>MAGPRAALSAEEKLGQALFNEENLSLNHNQSCASCHRLKPLKSGKWVIIQRSFTKRQ</sequence>
<dbReference type="GO" id="GO:0004130">
    <property type="term" value="F:cytochrome-c peroxidase activity"/>
    <property type="evidence" value="ECO:0007669"/>
    <property type="project" value="UniProtKB-EC"/>
</dbReference>
<dbReference type="GO" id="GO:0020037">
    <property type="term" value="F:heme binding"/>
    <property type="evidence" value="ECO:0007669"/>
    <property type="project" value="InterPro"/>
</dbReference>
<proteinExistence type="predicted"/>
<keyword evidence="3" id="KW-1185">Reference proteome</keyword>
<evidence type="ECO:0000313" key="3">
    <source>
        <dbReference type="Proteomes" id="UP001225378"/>
    </source>
</evidence>
<organism evidence="2 3">
    <name type="scientific">Methylomarinum roseum</name>
    <dbReference type="NCBI Taxonomy" id="3067653"/>
    <lineage>
        <taxon>Bacteria</taxon>
        <taxon>Pseudomonadati</taxon>
        <taxon>Pseudomonadota</taxon>
        <taxon>Gammaproteobacteria</taxon>
        <taxon>Methylococcales</taxon>
        <taxon>Methylococcaceae</taxon>
        <taxon>Methylomarinum</taxon>
    </lineage>
</organism>
<reference evidence="2 3" key="1">
    <citation type="journal article" date="2024" name="Microbiology">
        <title>Methylomarinum rosea sp. nov., a novel halophilic methanotrophic bacterium from the hypersaline Lake Elton.</title>
        <authorList>
            <person name="Suleimanov R.Z."/>
            <person name="Oshkin I.Y."/>
            <person name="Danilova O.V."/>
            <person name="Suzina N.E."/>
            <person name="Dedysh S.N."/>
        </authorList>
    </citation>
    <scope>NUCLEOTIDE SEQUENCE [LARGE SCALE GENOMIC DNA]</scope>
    <source>
        <strain evidence="2 3">Ch1-1</strain>
    </source>
</reference>
<dbReference type="GO" id="GO:0009055">
    <property type="term" value="F:electron transfer activity"/>
    <property type="evidence" value="ECO:0007669"/>
    <property type="project" value="InterPro"/>
</dbReference>
<dbReference type="Gene3D" id="1.10.760.10">
    <property type="entry name" value="Cytochrome c-like domain"/>
    <property type="match status" value="1"/>
</dbReference>
<protein>
    <submittedName>
        <fullName evidence="2">Cytochrome c peroxidase</fullName>
        <ecNumber evidence="2">1.11.1.5</ecNumber>
    </submittedName>
</protein>
<keyword evidence="2" id="KW-0560">Oxidoreductase</keyword>
<evidence type="ECO:0000259" key="1">
    <source>
        <dbReference type="Pfam" id="PF03150"/>
    </source>
</evidence>
<dbReference type="EMBL" id="CP157743">
    <property type="protein sequence ID" value="XBS22535.1"/>
    <property type="molecule type" value="Genomic_DNA"/>
</dbReference>
<dbReference type="KEGG" id="mech:Q9L42_004470"/>
<dbReference type="SUPFAM" id="SSF46626">
    <property type="entry name" value="Cytochrome c"/>
    <property type="match status" value="1"/>
</dbReference>
<dbReference type="Proteomes" id="UP001225378">
    <property type="component" value="Chromosome"/>
</dbReference>
<dbReference type="RefSeq" id="WP_349432733.1">
    <property type="nucleotide sequence ID" value="NZ_CP157743.1"/>
</dbReference>
<gene>
    <name evidence="2" type="ORF">Q9L42_004470</name>
</gene>